<feature type="compositionally biased region" description="Acidic residues" evidence="1">
    <location>
        <begin position="141"/>
        <end position="159"/>
    </location>
</feature>
<dbReference type="Proteomes" id="UP000693946">
    <property type="component" value="Linkage Group LG11"/>
</dbReference>
<evidence type="ECO:0000313" key="3">
    <source>
        <dbReference type="Proteomes" id="UP000693946"/>
    </source>
</evidence>
<protein>
    <submittedName>
        <fullName evidence="2">Uncharacterized protein</fullName>
    </submittedName>
</protein>
<evidence type="ECO:0000313" key="2">
    <source>
        <dbReference type="EMBL" id="KAG7521077.1"/>
    </source>
</evidence>
<comment type="caution">
    <text evidence="2">The sequence shown here is derived from an EMBL/GenBank/DDBJ whole genome shotgun (WGS) entry which is preliminary data.</text>
</comment>
<feature type="compositionally biased region" description="Basic and acidic residues" evidence="1">
    <location>
        <begin position="63"/>
        <end position="81"/>
    </location>
</feature>
<organism evidence="2 3">
    <name type="scientific">Solea senegalensis</name>
    <name type="common">Senegalese sole</name>
    <dbReference type="NCBI Taxonomy" id="28829"/>
    <lineage>
        <taxon>Eukaryota</taxon>
        <taxon>Metazoa</taxon>
        <taxon>Chordata</taxon>
        <taxon>Craniata</taxon>
        <taxon>Vertebrata</taxon>
        <taxon>Euteleostomi</taxon>
        <taxon>Actinopterygii</taxon>
        <taxon>Neopterygii</taxon>
        <taxon>Teleostei</taxon>
        <taxon>Neoteleostei</taxon>
        <taxon>Acanthomorphata</taxon>
        <taxon>Carangaria</taxon>
        <taxon>Pleuronectiformes</taxon>
        <taxon>Pleuronectoidei</taxon>
        <taxon>Soleidae</taxon>
        <taxon>Solea</taxon>
    </lineage>
</organism>
<feature type="region of interest" description="Disordered" evidence="1">
    <location>
        <begin position="230"/>
        <end position="275"/>
    </location>
</feature>
<reference evidence="2 3" key="1">
    <citation type="journal article" date="2021" name="Sci. Rep.">
        <title>Chromosome anchoring in Senegalese sole (Solea senegalensis) reveals sex-associated markers and genome rearrangements in flatfish.</title>
        <authorList>
            <person name="Guerrero-Cozar I."/>
            <person name="Gomez-Garrido J."/>
            <person name="Berbel C."/>
            <person name="Martinez-Blanch J.F."/>
            <person name="Alioto T."/>
            <person name="Claros M.G."/>
            <person name="Gagnaire P.A."/>
            <person name="Manchado M."/>
        </authorList>
    </citation>
    <scope>NUCLEOTIDE SEQUENCE [LARGE SCALE GENOMIC DNA]</scope>
    <source>
        <strain evidence="2">Sse05_10M</strain>
    </source>
</reference>
<feature type="compositionally biased region" description="Basic residues" evidence="1">
    <location>
        <begin position="251"/>
        <end position="263"/>
    </location>
</feature>
<feature type="compositionally biased region" description="Basic and acidic residues" evidence="1">
    <location>
        <begin position="15"/>
        <end position="29"/>
    </location>
</feature>
<feature type="region of interest" description="Disordered" evidence="1">
    <location>
        <begin position="193"/>
        <end position="212"/>
    </location>
</feature>
<name>A0AAV6SVC1_SOLSE</name>
<feature type="compositionally biased region" description="Polar residues" evidence="1">
    <location>
        <begin position="239"/>
        <end position="250"/>
    </location>
</feature>
<dbReference type="AlphaFoldDB" id="A0AAV6SVC1"/>
<feature type="region of interest" description="Disordered" evidence="1">
    <location>
        <begin position="1"/>
        <end position="109"/>
    </location>
</feature>
<keyword evidence="3" id="KW-1185">Reference proteome</keyword>
<feature type="region of interest" description="Disordered" evidence="1">
    <location>
        <begin position="121"/>
        <end position="175"/>
    </location>
</feature>
<gene>
    <name evidence="2" type="ORF">JOB18_042230</name>
</gene>
<accession>A0AAV6SVC1</accession>
<sequence>MDARKKRGLEGGGEGDTRMEAGAQERLEDKYEEEQEQQQQQEEHKEQEQQVQEQEQQEEEQHEQERQVQKMRAKFEGKGSEENINLPIPSPDQKLPRPKENWEAAEEENWDMATEYRELRRQKNLQQEQEQERSWVNNGGENEDTEGNYDNRDDDDDAESGSIERPLPGIDLTDPVSQRELFSFLTSTLSVEQLGDDESESGGSQSDGSVSAASISGLSLAATGAGRRGAVVLPGPWLTPSQQRSEQVTARNRRPGGQKRQGRGRSAVSSIISNE</sequence>
<dbReference type="EMBL" id="JAGKHQ010000003">
    <property type="protein sequence ID" value="KAG7521077.1"/>
    <property type="molecule type" value="Genomic_DNA"/>
</dbReference>
<feature type="compositionally biased region" description="Low complexity" evidence="1">
    <location>
        <begin position="201"/>
        <end position="212"/>
    </location>
</feature>
<proteinExistence type="predicted"/>
<evidence type="ECO:0000256" key="1">
    <source>
        <dbReference type="SAM" id="MobiDB-lite"/>
    </source>
</evidence>